<dbReference type="SUPFAM" id="SSF53335">
    <property type="entry name" value="S-adenosyl-L-methionine-dependent methyltransferases"/>
    <property type="match status" value="1"/>
</dbReference>
<dbReference type="CDD" id="cd02440">
    <property type="entry name" value="AdoMet_MTases"/>
    <property type="match status" value="1"/>
</dbReference>
<dbReference type="EC" id="2.1.1.297" evidence="1"/>
<dbReference type="InterPro" id="IPR004556">
    <property type="entry name" value="HemK-like"/>
</dbReference>
<dbReference type="NCBIfam" id="TIGR03534">
    <property type="entry name" value="RF_mod_PrmC"/>
    <property type="match status" value="1"/>
</dbReference>
<evidence type="ECO:0000256" key="5">
    <source>
        <dbReference type="ARBA" id="ARBA00048391"/>
    </source>
</evidence>
<evidence type="ECO:0000256" key="3">
    <source>
        <dbReference type="ARBA" id="ARBA00022679"/>
    </source>
</evidence>
<dbReference type="InterPro" id="IPR007848">
    <property type="entry name" value="Small_mtfrase_dom"/>
</dbReference>
<comment type="catalytic activity">
    <reaction evidence="5">
        <text>L-glutaminyl-[peptide chain release factor] + S-adenosyl-L-methionine = N(5)-methyl-L-glutaminyl-[peptide chain release factor] + S-adenosyl-L-homocysteine + H(+)</text>
        <dbReference type="Rhea" id="RHEA:42896"/>
        <dbReference type="Rhea" id="RHEA-COMP:10271"/>
        <dbReference type="Rhea" id="RHEA-COMP:10272"/>
        <dbReference type="ChEBI" id="CHEBI:15378"/>
        <dbReference type="ChEBI" id="CHEBI:30011"/>
        <dbReference type="ChEBI" id="CHEBI:57856"/>
        <dbReference type="ChEBI" id="CHEBI:59789"/>
        <dbReference type="ChEBI" id="CHEBI:61891"/>
        <dbReference type="EC" id="2.1.1.297"/>
    </reaction>
</comment>
<evidence type="ECO:0000313" key="8">
    <source>
        <dbReference type="Proteomes" id="UP000287233"/>
    </source>
</evidence>
<proteinExistence type="predicted"/>
<dbReference type="InterPro" id="IPR050320">
    <property type="entry name" value="N5-glutamine_MTase"/>
</dbReference>
<dbReference type="GO" id="GO:0102559">
    <property type="term" value="F:peptide chain release factor N(5)-glutamine methyltransferase activity"/>
    <property type="evidence" value="ECO:0007669"/>
    <property type="project" value="UniProtKB-EC"/>
</dbReference>
<reference evidence="8" key="1">
    <citation type="submission" date="2018-12" db="EMBL/GenBank/DDBJ databases">
        <title>Complete genome sequence of an uncultured bacterium of the candidate phylum Bipolaricaulota.</title>
        <authorList>
            <person name="Kadnikov V.V."/>
            <person name="Mardanov A.V."/>
            <person name="Beletsky A.V."/>
            <person name="Frank Y.A."/>
            <person name="Karnachuk O.V."/>
            <person name="Ravin N.V."/>
        </authorList>
    </citation>
    <scope>NUCLEOTIDE SEQUENCE [LARGE SCALE GENOMIC DNA]</scope>
</reference>
<dbReference type="GO" id="GO:0032259">
    <property type="term" value="P:methylation"/>
    <property type="evidence" value="ECO:0007669"/>
    <property type="project" value="UniProtKB-KW"/>
</dbReference>
<evidence type="ECO:0000313" key="7">
    <source>
        <dbReference type="EMBL" id="QAA77024.1"/>
    </source>
</evidence>
<accession>A0A410FVJ0</accession>
<keyword evidence="2 7" id="KW-0489">Methyltransferase</keyword>
<protein>
    <recommendedName>
        <fullName evidence="1">peptide chain release factor N(5)-glutamine methyltransferase</fullName>
        <ecNumber evidence="1">2.1.1.297</ecNumber>
    </recommendedName>
</protein>
<dbReference type="InterPro" id="IPR019874">
    <property type="entry name" value="RF_methyltr_PrmC"/>
</dbReference>
<dbReference type="EMBL" id="CP034928">
    <property type="protein sequence ID" value="QAA77024.1"/>
    <property type="molecule type" value="Genomic_DNA"/>
</dbReference>
<dbReference type="NCBIfam" id="TIGR00536">
    <property type="entry name" value="hemK_fam"/>
    <property type="match status" value="1"/>
</dbReference>
<organism evidence="7 8">
    <name type="scientific">Bipolaricaulis sibiricus</name>
    <dbReference type="NCBI Taxonomy" id="2501609"/>
    <lineage>
        <taxon>Bacteria</taxon>
        <taxon>Candidatus Bipolaricaulota</taxon>
        <taxon>Candidatus Bipolaricaulia</taxon>
        <taxon>Candidatus Bipolaricaulales</taxon>
        <taxon>Candidatus Bipolaricaulaceae</taxon>
        <taxon>Candidatus Bipolaricaulis</taxon>
    </lineage>
</organism>
<name>A0A410FVJ0_BIPS1</name>
<evidence type="ECO:0000256" key="2">
    <source>
        <dbReference type="ARBA" id="ARBA00022603"/>
    </source>
</evidence>
<dbReference type="InterPro" id="IPR002052">
    <property type="entry name" value="DNA_methylase_N6_adenine_CS"/>
</dbReference>
<dbReference type="Pfam" id="PF05175">
    <property type="entry name" value="MTS"/>
    <property type="match status" value="1"/>
</dbReference>
<dbReference type="Gene3D" id="3.40.50.150">
    <property type="entry name" value="Vaccinia Virus protein VP39"/>
    <property type="match status" value="1"/>
</dbReference>
<dbReference type="GO" id="GO:0003676">
    <property type="term" value="F:nucleic acid binding"/>
    <property type="evidence" value="ECO:0007669"/>
    <property type="project" value="InterPro"/>
</dbReference>
<dbReference type="Proteomes" id="UP000287233">
    <property type="component" value="Chromosome"/>
</dbReference>
<dbReference type="PANTHER" id="PTHR18895">
    <property type="entry name" value="HEMK METHYLTRANSFERASE"/>
    <property type="match status" value="1"/>
</dbReference>
<evidence type="ECO:0000259" key="6">
    <source>
        <dbReference type="Pfam" id="PF05175"/>
    </source>
</evidence>
<dbReference type="PROSITE" id="PS00092">
    <property type="entry name" value="N6_MTASE"/>
    <property type="match status" value="1"/>
</dbReference>
<keyword evidence="4" id="KW-0949">S-adenosyl-L-methionine</keyword>
<keyword evidence="3 7" id="KW-0808">Transferase</keyword>
<dbReference type="AlphaFoldDB" id="A0A410FVJ0"/>
<evidence type="ECO:0000256" key="1">
    <source>
        <dbReference type="ARBA" id="ARBA00012771"/>
    </source>
</evidence>
<dbReference type="KEGG" id="bih:BIP78_1258"/>
<evidence type="ECO:0000256" key="4">
    <source>
        <dbReference type="ARBA" id="ARBA00022691"/>
    </source>
</evidence>
<gene>
    <name evidence="7" type="ORF">BIP78_1258</name>
</gene>
<sequence>MAPKTELARDVVTQGAEALAAAGISSSLRESRRLFALAAGSAGGVLDLTGPVPSAIRRRYWVLVGARRRRVPVPLLEGETGFLDFDLRTRPGVFVPRPETEELADRARSVLSSLPPQPRVLDLGTGTGALAIALARQRADASVVAVDVSPRALSCARRNVRLHGLQDRVEVRRSDWFANVPETFHVIVGNPPYVRRGDLRALEPEVGRYEPLRALDGGWDGLAAIREIVASAPAHLFSGGTLLLEIGAGQGATVLEFAGQVPGWVETSVERDWSNRERFFRGRCG</sequence>
<feature type="domain" description="Methyltransferase small" evidence="6">
    <location>
        <begin position="87"/>
        <end position="196"/>
    </location>
</feature>
<dbReference type="PANTHER" id="PTHR18895:SF74">
    <property type="entry name" value="MTRF1L RELEASE FACTOR GLUTAMINE METHYLTRANSFERASE"/>
    <property type="match status" value="1"/>
</dbReference>
<dbReference type="InterPro" id="IPR029063">
    <property type="entry name" value="SAM-dependent_MTases_sf"/>
</dbReference>